<dbReference type="EMBL" id="JAHHZF010000002">
    <property type="protein sequence ID" value="MBT9288782.1"/>
    <property type="molecule type" value="Genomic_DNA"/>
</dbReference>
<proteinExistence type="predicted"/>
<keyword evidence="4" id="KW-1185">Reference proteome</keyword>
<evidence type="ECO:0000256" key="1">
    <source>
        <dbReference type="ARBA" id="ARBA00022729"/>
    </source>
</evidence>
<name>A0A947GBK6_9HYPH</name>
<accession>A0A947GBK6</accession>
<gene>
    <name evidence="3" type="ORF">KL771_04940</name>
</gene>
<comment type="caution">
    <text evidence="3">The sequence shown here is derived from an EMBL/GenBank/DDBJ whole genome shotgun (WGS) entry which is preliminary data.</text>
</comment>
<evidence type="ECO:0000313" key="4">
    <source>
        <dbReference type="Proteomes" id="UP000766595"/>
    </source>
</evidence>
<reference evidence="3 4" key="1">
    <citation type="submission" date="2021-06" db="EMBL/GenBank/DDBJ databases">
        <authorList>
            <person name="Grouzdev D.S."/>
            <person name="Koziaeva V."/>
        </authorList>
    </citation>
    <scope>NUCLEOTIDE SEQUENCE [LARGE SCALE GENOMIC DNA]</scope>
    <source>
        <strain evidence="3 4">22</strain>
    </source>
</reference>
<feature type="domain" description="Outer membrane protein beta-barrel" evidence="2">
    <location>
        <begin position="29"/>
        <end position="254"/>
    </location>
</feature>
<protein>
    <submittedName>
        <fullName evidence="3">Outer membrane beta-barrel protein</fullName>
    </submittedName>
</protein>
<evidence type="ECO:0000259" key="2">
    <source>
        <dbReference type="Pfam" id="PF13505"/>
    </source>
</evidence>
<sequence>MAGMISQATAADLTVPYVAPIIEQIAVPGGWYLRGDIGIGIERGRFKENEFDKPPPGYRGRWIRQSIDDGASFGIGIGYQFNPWLRGDLTAEYRTAVTVRGIGQQTGSFNNINGTAYANMSGSLSSTVILANAYADLGTYWGITPYVGGGLGMAYNRMTGFTQTNTIPSPNGPVPVLAKYNDAGTASFAWALHAGASYDISDRLKLDLSYRYLDFGSASTGALYGLDNAGGKPKFGDKYRSTDLSSNDFRLGFRYLLGGPTVAAPMPVIAKN</sequence>
<dbReference type="SUPFAM" id="SSF56925">
    <property type="entry name" value="OMPA-like"/>
    <property type="match status" value="1"/>
</dbReference>
<dbReference type="RefSeq" id="WP_261967434.1">
    <property type="nucleotide sequence ID" value="NZ_JAHHZF010000002.1"/>
</dbReference>
<dbReference type="InterPro" id="IPR027385">
    <property type="entry name" value="Beta-barrel_OMP"/>
</dbReference>
<dbReference type="Pfam" id="PF13505">
    <property type="entry name" value="OMP_b-brl"/>
    <property type="match status" value="1"/>
</dbReference>
<dbReference type="Proteomes" id="UP000766595">
    <property type="component" value="Unassembled WGS sequence"/>
</dbReference>
<dbReference type="AlphaFoldDB" id="A0A947GBK6"/>
<dbReference type="Gene3D" id="2.40.160.20">
    <property type="match status" value="1"/>
</dbReference>
<dbReference type="InterPro" id="IPR011250">
    <property type="entry name" value="OMP/PagP_B-barrel"/>
</dbReference>
<organism evidence="3 4">
    <name type="scientific">Prosthecodimorpha staleyi</name>
    <dbReference type="NCBI Taxonomy" id="2840188"/>
    <lineage>
        <taxon>Bacteria</taxon>
        <taxon>Pseudomonadati</taxon>
        <taxon>Pseudomonadota</taxon>
        <taxon>Alphaproteobacteria</taxon>
        <taxon>Hyphomicrobiales</taxon>
        <taxon>Ancalomicrobiaceae</taxon>
        <taxon>Prosthecodimorpha</taxon>
    </lineage>
</organism>
<evidence type="ECO:0000313" key="3">
    <source>
        <dbReference type="EMBL" id="MBT9288782.1"/>
    </source>
</evidence>
<keyword evidence="1" id="KW-0732">Signal</keyword>